<gene>
    <name evidence="7" type="ORF">DV711_04675</name>
</gene>
<dbReference type="PANTHER" id="PTHR43602:SF1">
    <property type="entry name" value="ENOYL-COA HYDRATASE DOMAIN-CONTAINING PROTEIN 3, MITOCHONDRIAL"/>
    <property type="match status" value="1"/>
</dbReference>
<accession>A0A369WTG4</accession>
<reference evidence="7 8" key="1">
    <citation type="submission" date="2018-07" db="EMBL/GenBank/DDBJ databases">
        <title>Motiliproteus coralliicola sp. nov., a bacterium isolated from Coral.</title>
        <authorList>
            <person name="Wang G."/>
        </authorList>
    </citation>
    <scope>NUCLEOTIDE SEQUENCE [LARGE SCALE GENOMIC DNA]</scope>
    <source>
        <strain evidence="7 8">C34</strain>
    </source>
</reference>
<evidence type="ECO:0000256" key="6">
    <source>
        <dbReference type="ARBA" id="ARBA00040545"/>
    </source>
</evidence>
<protein>
    <recommendedName>
        <fullName evidence="6">Enoyl-CoA hydratase domain-containing protein 3, mitochondrial</fullName>
    </recommendedName>
</protein>
<evidence type="ECO:0000256" key="4">
    <source>
        <dbReference type="ARBA" id="ARBA00023098"/>
    </source>
</evidence>
<evidence type="ECO:0000256" key="2">
    <source>
        <dbReference type="ARBA" id="ARBA00022832"/>
    </source>
</evidence>
<dbReference type="InterPro" id="IPR029045">
    <property type="entry name" value="ClpP/crotonase-like_dom_sf"/>
</dbReference>
<dbReference type="OrthoDB" id="9807606at2"/>
<evidence type="ECO:0000313" key="7">
    <source>
        <dbReference type="EMBL" id="RDE24881.1"/>
    </source>
</evidence>
<dbReference type="RefSeq" id="WP_114694472.1">
    <property type="nucleotide sequence ID" value="NZ_QQOH01000001.1"/>
</dbReference>
<keyword evidence="7" id="KW-0456">Lyase</keyword>
<dbReference type="GO" id="GO:0006631">
    <property type="term" value="P:fatty acid metabolic process"/>
    <property type="evidence" value="ECO:0007669"/>
    <property type="project" value="UniProtKB-KW"/>
</dbReference>
<dbReference type="InterPro" id="IPR052377">
    <property type="entry name" value="Mitochondrial_ECH-domain"/>
</dbReference>
<evidence type="ECO:0000313" key="8">
    <source>
        <dbReference type="Proteomes" id="UP000253769"/>
    </source>
</evidence>
<evidence type="ECO:0000256" key="5">
    <source>
        <dbReference type="ARBA" id="ARBA00037410"/>
    </source>
</evidence>
<sequence length="262" mass="28642">MFDSSTKPLVSLKVEQGVAWITMERGQAYNALSDELMDQLTHQLQRLAQQPQAKVVVIRGAGRGFCAGHDLKQLTQDQDKQRQQRTFERCATLMQTLVNLPQPVIAQVHGIATAAGCQLVASCDLAVAEDSARFATPGVNIGLFCSTPMVALTRSLAPKHAMEMLLTGEMIDAERAHQIGLINRVVEAEQLQATVAELAQSIAAKSGYCVQTGKQAFYRQLNQPLANAYEDCSQVMSCNLQHQDAIEGIDAFLAKRKPTWSS</sequence>
<organism evidence="7 8">
    <name type="scientific">Motiliproteus coralliicola</name>
    <dbReference type="NCBI Taxonomy" id="2283196"/>
    <lineage>
        <taxon>Bacteria</taxon>
        <taxon>Pseudomonadati</taxon>
        <taxon>Pseudomonadota</taxon>
        <taxon>Gammaproteobacteria</taxon>
        <taxon>Oceanospirillales</taxon>
        <taxon>Oceanospirillaceae</taxon>
        <taxon>Motiliproteus</taxon>
    </lineage>
</organism>
<name>A0A369WTG4_9GAMM</name>
<evidence type="ECO:0000256" key="3">
    <source>
        <dbReference type="ARBA" id="ARBA00022946"/>
    </source>
</evidence>
<dbReference type="CDD" id="cd06558">
    <property type="entry name" value="crotonase-like"/>
    <property type="match status" value="1"/>
</dbReference>
<dbReference type="InterPro" id="IPR001753">
    <property type="entry name" value="Enoyl-CoA_hydra/iso"/>
</dbReference>
<comment type="similarity">
    <text evidence="1">Belongs to the enoyl-CoA hydratase/isomerase family.</text>
</comment>
<comment type="caution">
    <text evidence="7">The sequence shown here is derived from an EMBL/GenBank/DDBJ whole genome shotgun (WGS) entry which is preliminary data.</text>
</comment>
<dbReference type="AlphaFoldDB" id="A0A369WTG4"/>
<dbReference type="PANTHER" id="PTHR43602">
    <property type="match status" value="1"/>
</dbReference>
<dbReference type="SUPFAM" id="SSF52096">
    <property type="entry name" value="ClpP/crotonase"/>
    <property type="match status" value="1"/>
</dbReference>
<dbReference type="GO" id="GO:0016836">
    <property type="term" value="F:hydro-lyase activity"/>
    <property type="evidence" value="ECO:0007669"/>
    <property type="project" value="TreeGrafter"/>
</dbReference>
<keyword evidence="2" id="KW-0276">Fatty acid metabolism</keyword>
<dbReference type="Proteomes" id="UP000253769">
    <property type="component" value="Unassembled WGS sequence"/>
</dbReference>
<keyword evidence="4" id="KW-0443">Lipid metabolism</keyword>
<proteinExistence type="inferred from homology"/>
<dbReference type="Pfam" id="PF00378">
    <property type="entry name" value="ECH_1"/>
    <property type="match status" value="1"/>
</dbReference>
<dbReference type="NCBIfam" id="NF006008">
    <property type="entry name" value="PRK08139.1"/>
    <property type="match status" value="1"/>
</dbReference>
<dbReference type="Gene3D" id="1.10.12.10">
    <property type="entry name" value="Lyase 2-enoyl-coa Hydratase, Chain A, domain 2"/>
    <property type="match status" value="1"/>
</dbReference>
<dbReference type="InterPro" id="IPR014748">
    <property type="entry name" value="Enoyl-CoA_hydra_C"/>
</dbReference>
<dbReference type="Gene3D" id="3.90.226.10">
    <property type="entry name" value="2-enoyl-CoA Hydratase, Chain A, domain 1"/>
    <property type="match status" value="1"/>
</dbReference>
<dbReference type="EMBL" id="QQOH01000001">
    <property type="protein sequence ID" value="RDE24881.1"/>
    <property type="molecule type" value="Genomic_DNA"/>
</dbReference>
<comment type="function">
    <text evidence="5">May play a role in fatty acid biosynthesis and insulin sensitivity.</text>
</comment>
<keyword evidence="8" id="KW-1185">Reference proteome</keyword>
<keyword evidence="3" id="KW-0809">Transit peptide</keyword>
<evidence type="ECO:0000256" key="1">
    <source>
        <dbReference type="ARBA" id="ARBA00005254"/>
    </source>
</evidence>